<dbReference type="Pfam" id="PF19344">
    <property type="entry name" value="TetR_C_32"/>
    <property type="match status" value="1"/>
</dbReference>
<dbReference type="InterPro" id="IPR009057">
    <property type="entry name" value="Homeodomain-like_sf"/>
</dbReference>
<dbReference type="InterPro" id="IPR020084">
    <property type="entry name" value="NUDIX_hydrolase_CS"/>
</dbReference>
<dbReference type="Gene3D" id="1.10.357.10">
    <property type="entry name" value="Tetracycline Repressor, domain 2"/>
    <property type="match status" value="1"/>
</dbReference>
<feature type="DNA-binding region" description="H-T-H motif" evidence="3">
    <location>
        <begin position="39"/>
        <end position="58"/>
    </location>
</feature>
<feature type="domain" description="Nudix hydrolase" evidence="5">
    <location>
        <begin position="219"/>
        <end position="356"/>
    </location>
</feature>
<sequence>MARTTAARSRPRMTGTQRRAQLIGVARSLFALRGLEGATIEDIAAGAGVSKPVVYEHFGSKEALYTEVVDTEFNRLLAAVTEALGADAGPRVLLERAAYSLLDYIENHTDGFRILVRDAPPSQPEGTFSTLLSRIAADVEHILAKEFSSRGLRAEMGGMYAQMLVGMVAMTGQWWLDARSPDKATVAAHLVNLSWNGLTGLQEAPVLEHIPGGMPGGAPTVLTLSAVLVHDSEGRILLVRKRGTHRFMQPGGKLEPGEDFLQAAAREVNEELGLRVAAADLADIGHWYGPAANEANTFIDAGLFSLNLPGPFGSGADPAPQAAAEIEETLWLTPAEAFARTDLSPLLRDHLLPQLLAGETEPPG</sequence>
<evidence type="ECO:0000256" key="3">
    <source>
        <dbReference type="PROSITE-ProRule" id="PRU00335"/>
    </source>
</evidence>
<dbReference type="EMBL" id="JACSQD010000005">
    <property type="protein sequence ID" value="MBD7996103.1"/>
    <property type="molecule type" value="Genomic_DNA"/>
</dbReference>
<keyword evidence="2 3" id="KW-0238">DNA-binding</keyword>
<dbReference type="InterPro" id="IPR045823">
    <property type="entry name" value="TetR_C_32"/>
</dbReference>
<organism evidence="6 7">
    <name type="scientific">Arthrobacter gallicola</name>
    <dbReference type="NCBI Taxonomy" id="2762225"/>
    <lineage>
        <taxon>Bacteria</taxon>
        <taxon>Bacillati</taxon>
        <taxon>Actinomycetota</taxon>
        <taxon>Actinomycetes</taxon>
        <taxon>Micrococcales</taxon>
        <taxon>Micrococcaceae</taxon>
        <taxon>Arthrobacter</taxon>
    </lineage>
</organism>
<evidence type="ECO:0000313" key="7">
    <source>
        <dbReference type="Proteomes" id="UP000609874"/>
    </source>
</evidence>
<accession>A0ABR8UU96</accession>
<protein>
    <submittedName>
        <fullName evidence="6">TetR family transcriptional regulator</fullName>
    </submittedName>
</protein>
<dbReference type="PROSITE" id="PS51462">
    <property type="entry name" value="NUDIX"/>
    <property type="match status" value="1"/>
</dbReference>
<dbReference type="RefSeq" id="WP_191808377.1">
    <property type="nucleotide sequence ID" value="NZ_JACSQD010000005.1"/>
</dbReference>
<dbReference type="SUPFAM" id="SSF48498">
    <property type="entry name" value="Tetracyclin repressor-like, C-terminal domain"/>
    <property type="match status" value="1"/>
</dbReference>
<gene>
    <name evidence="6" type="ORF">H9639_12420</name>
</gene>
<dbReference type="InterPro" id="IPR050109">
    <property type="entry name" value="HTH-type_TetR-like_transc_reg"/>
</dbReference>
<dbReference type="InterPro" id="IPR036271">
    <property type="entry name" value="Tet_transcr_reg_TetR-rel_C_sf"/>
</dbReference>
<evidence type="ECO:0000256" key="2">
    <source>
        <dbReference type="ARBA" id="ARBA00023125"/>
    </source>
</evidence>
<dbReference type="PRINTS" id="PR00455">
    <property type="entry name" value="HTHTETR"/>
</dbReference>
<dbReference type="Proteomes" id="UP000609874">
    <property type="component" value="Unassembled WGS sequence"/>
</dbReference>
<evidence type="ECO:0000256" key="1">
    <source>
        <dbReference type="ARBA" id="ARBA00022801"/>
    </source>
</evidence>
<dbReference type="SUPFAM" id="SSF55811">
    <property type="entry name" value="Nudix"/>
    <property type="match status" value="1"/>
</dbReference>
<reference evidence="6 7" key="1">
    <citation type="submission" date="2020-08" db="EMBL/GenBank/DDBJ databases">
        <title>A Genomic Blueprint of the Chicken Gut Microbiome.</title>
        <authorList>
            <person name="Gilroy R."/>
            <person name="Ravi A."/>
            <person name="Getino M."/>
            <person name="Pursley I."/>
            <person name="Horton D.L."/>
            <person name="Alikhan N.-F."/>
            <person name="Baker D."/>
            <person name="Gharbi K."/>
            <person name="Hall N."/>
            <person name="Watson M."/>
            <person name="Adriaenssens E.M."/>
            <person name="Foster-Nyarko E."/>
            <person name="Jarju S."/>
            <person name="Secka A."/>
            <person name="Antonio M."/>
            <person name="Oren A."/>
            <person name="Chaudhuri R."/>
            <person name="La Ragione R.M."/>
            <person name="Hildebrand F."/>
            <person name="Pallen M.J."/>
        </authorList>
    </citation>
    <scope>NUCLEOTIDE SEQUENCE [LARGE SCALE GENOMIC DNA]</scope>
    <source>
        <strain evidence="6 7">Sa2CUA1</strain>
    </source>
</reference>
<dbReference type="Pfam" id="PF00293">
    <property type="entry name" value="NUDIX"/>
    <property type="match status" value="1"/>
</dbReference>
<name>A0ABR8UU96_9MICC</name>
<evidence type="ECO:0000313" key="6">
    <source>
        <dbReference type="EMBL" id="MBD7996103.1"/>
    </source>
</evidence>
<proteinExistence type="predicted"/>
<dbReference type="Pfam" id="PF00440">
    <property type="entry name" value="TetR_N"/>
    <property type="match status" value="1"/>
</dbReference>
<dbReference type="PANTHER" id="PTHR30055">
    <property type="entry name" value="HTH-TYPE TRANSCRIPTIONAL REGULATOR RUTR"/>
    <property type="match status" value="1"/>
</dbReference>
<dbReference type="InterPro" id="IPR000086">
    <property type="entry name" value="NUDIX_hydrolase_dom"/>
</dbReference>
<dbReference type="InterPro" id="IPR023772">
    <property type="entry name" value="DNA-bd_HTH_TetR-type_CS"/>
</dbReference>
<dbReference type="PROSITE" id="PS50977">
    <property type="entry name" value="HTH_TETR_2"/>
    <property type="match status" value="1"/>
</dbReference>
<dbReference type="Gene3D" id="3.90.79.10">
    <property type="entry name" value="Nucleoside Triphosphate Pyrophosphohydrolase"/>
    <property type="match status" value="1"/>
</dbReference>
<evidence type="ECO:0000259" key="4">
    <source>
        <dbReference type="PROSITE" id="PS50977"/>
    </source>
</evidence>
<feature type="domain" description="HTH tetR-type" evidence="4">
    <location>
        <begin position="16"/>
        <end position="76"/>
    </location>
</feature>
<dbReference type="PANTHER" id="PTHR30055:SF227">
    <property type="entry name" value="TRANSCRIPTIONAL REGULATORY PROTEIN (PROBABLY TETR-FAMILY)-RELATED"/>
    <property type="match status" value="1"/>
</dbReference>
<keyword evidence="1" id="KW-0378">Hydrolase</keyword>
<dbReference type="PROSITE" id="PS01081">
    <property type="entry name" value="HTH_TETR_1"/>
    <property type="match status" value="1"/>
</dbReference>
<dbReference type="InterPro" id="IPR015797">
    <property type="entry name" value="NUDIX_hydrolase-like_dom_sf"/>
</dbReference>
<evidence type="ECO:0000259" key="5">
    <source>
        <dbReference type="PROSITE" id="PS51462"/>
    </source>
</evidence>
<dbReference type="PROSITE" id="PS00893">
    <property type="entry name" value="NUDIX_BOX"/>
    <property type="match status" value="1"/>
</dbReference>
<comment type="caution">
    <text evidence="6">The sequence shown here is derived from an EMBL/GenBank/DDBJ whole genome shotgun (WGS) entry which is preliminary data.</text>
</comment>
<keyword evidence="7" id="KW-1185">Reference proteome</keyword>
<dbReference type="InterPro" id="IPR001647">
    <property type="entry name" value="HTH_TetR"/>
</dbReference>
<dbReference type="SUPFAM" id="SSF46689">
    <property type="entry name" value="Homeodomain-like"/>
    <property type="match status" value="1"/>
</dbReference>
<dbReference type="CDD" id="cd04690">
    <property type="entry name" value="NUDIX_Hydrolase"/>
    <property type="match status" value="1"/>
</dbReference>